<dbReference type="EC" id="1.1.1.25" evidence="5"/>
<dbReference type="GO" id="GO:0050661">
    <property type="term" value="F:NADP binding"/>
    <property type="evidence" value="ECO:0007669"/>
    <property type="project" value="TreeGrafter"/>
</dbReference>
<dbReference type="Proteomes" id="UP000460435">
    <property type="component" value="Unassembled WGS sequence"/>
</dbReference>
<proteinExistence type="predicted"/>
<dbReference type="Gene3D" id="3.40.50.10860">
    <property type="entry name" value="Leucine Dehydrogenase, chain A, domain 1"/>
    <property type="match status" value="1"/>
</dbReference>
<organism evidence="5 6">
    <name type="scientific">Phytoactinopolyspora mesophila</name>
    <dbReference type="NCBI Taxonomy" id="2650750"/>
    <lineage>
        <taxon>Bacteria</taxon>
        <taxon>Bacillati</taxon>
        <taxon>Actinomycetota</taxon>
        <taxon>Actinomycetes</taxon>
        <taxon>Jiangellales</taxon>
        <taxon>Jiangellaceae</taxon>
        <taxon>Phytoactinopolyspora</taxon>
    </lineage>
</organism>
<dbReference type="EMBL" id="WLZY01000001">
    <property type="protein sequence ID" value="NDL56027.1"/>
    <property type="molecule type" value="Genomic_DNA"/>
</dbReference>
<dbReference type="Pfam" id="PF08501">
    <property type="entry name" value="Shikimate_dh_N"/>
    <property type="match status" value="1"/>
</dbReference>
<dbReference type="GO" id="GO:0005829">
    <property type="term" value="C:cytosol"/>
    <property type="evidence" value="ECO:0007669"/>
    <property type="project" value="TreeGrafter"/>
</dbReference>
<evidence type="ECO:0000259" key="3">
    <source>
        <dbReference type="Pfam" id="PF08501"/>
    </source>
</evidence>
<dbReference type="GO" id="GO:0004764">
    <property type="term" value="F:shikimate 3-dehydrogenase (NADP+) activity"/>
    <property type="evidence" value="ECO:0007669"/>
    <property type="project" value="UniProtKB-EC"/>
</dbReference>
<evidence type="ECO:0000313" key="6">
    <source>
        <dbReference type="Proteomes" id="UP000460435"/>
    </source>
</evidence>
<dbReference type="GO" id="GO:0009073">
    <property type="term" value="P:aromatic amino acid family biosynthetic process"/>
    <property type="evidence" value="ECO:0007669"/>
    <property type="project" value="UniProtKB-KW"/>
</dbReference>
<dbReference type="GO" id="GO:0019632">
    <property type="term" value="P:shikimate metabolic process"/>
    <property type="evidence" value="ECO:0007669"/>
    <property type="project" value="TreeGrafter"/>
</dbReference>
<comment type="caution">
    <text evidence="5">The sequence shown here is derived from an EMBL/GenBank/DDBJ whole genome shotgun (WGS) entry which is preliminary data.</text>
</comment>
<sequence length="280" mass="29410">MRNCAVLGSPIAHSLSPVIHQAAYRYLELEWTYTAYEVDEPDLAGFVAGLDHSWRGLSLTMPLKRVALDVADDASGLARTVGAANTLIRADDGRLFADNTDVPGFMGALGERGIGTPDAKPGTVCVWGGGATAASVLAALATLDAGTTHLHARSAQRAKEALELAEALGRPAGYVPWEVADVCATSELTVNTAPAGALDPFAEALTTNVNGERALFDVLYEPWPTPLAARWAQAGGIVLGGLDLLVHQALGQVRLMTGHDVPVDVLRDAAQRALSLRTRT</sequence>
<dbReference type="InterPro" id="IPR013708">
    <property type="entry name" value="Shikimate_DH-bd_N"/>
</dbReference>
<reference evidence="5 6" key="1">
    <citation type="submission" date="2019-11" db="EMBL/GenBank/DDBJ databases">
        <authorList>
            <person name="Li X.-J."/>
            <person name="Feng X.-M."/>
        </authorList>
    </citation>
    <scope>NUCLEOTIDE SEQUENCE [LARGE SCALE GENOMIC DNA]</scope>
    <source>
        <strain evidence="5 6">XMNu-373</strain>
    </source>
</reference>
<dbReference type="CDD" id="cd01065">
    <property type="entry name" value="NAD_bind_Shikimate_DH"/>
    <property type="match status" value="1"/>
</dbReference>
<evidence type="ECO:0000313" key="5">
    <source>
        <dbReference type="EMBL" id="NDL56027.1"/>
    </source>
</evidence>
<keyword evidence="2" id="KW-0057">Aromatic amino acid biosynthesis</keyword>
<dbReference type="PANTHER" id="PTHR21089">
    <property type="entry name" value="SHIKIMATE DEHYDROGENASE"/>
    <property type="match status" value="1"/>
</dbReference>
<evidence type="ECO:0000256" key="2">
    <source>
        <dbReference type="ARBA" id="ARBA00023141"/>
    </source>
</evidence>
<dbReference type="AlphaFoldDB" id="A0A7K3LYY1"/>
<dbReference type="NCBIfam" id="NF001311">
    <property type="entry name" value="PRK00258.1-3"/>
    <property type="match status" value="1"/>
</dbReference>
<keyword evidence="2" id="KW-0028">Amino-acid biosynthesis</keyword>
<dbReference type="SUPFAM" id="SSF51735">
    <property type="entry name" value="NAD(P)-binding Rossmann-fold domains"/>
    <property type="match status" value="1"/>
</dbReference>
<dbReference type="Gene3D" id="3.40.50.720">
    <property type="entry name" value="NAD(P)-binding Rossmann-like Domain"/>
    <property type="match status" value="1"/>
</dbReference>
<dbReference type="InterPro" id="IPR036291">
    <property type="entry name" value="NAD(P)-bd_dom_sf"/>
</dbReference>
<evidence type="ECO:0000259" key="4">
    <source>
        <dbReference type="Pfam" id="PF18317"/>
    </source>
</evidence>
<name>A0A7K3LYY1_9ACTN</name>
<dbReference type="SUPFAM" id="SSF53223">
    <property type="entry name" value="Aminoacid dehydrogenase-like, N-terminal domain"/>
    <property type="match status" value="1"/>
</dbReference>
<dbReference type="Pfam" id="PF18317">
    <property type="entry name" value="SDH_C"/>
    <property type="match status" value="1"/>
</dbReference>
<dbReference type="InterPro" id="IPR022893">
    <property type="entry name" value="Shikimate_DH_fam"/>
</dbReference>
<accession>A0A7K3LYY1</accession>
<keyword evidence="5" id="KW-0560">Oxidoreductase</keyword>
<dbReference type="GO" id="GO:0009423">
    <property type="term" value="P:chorismate biosynthetic process"/>
    <property type="evidence" value="ECO:0007669"/>
    <property type="project" value="TreeGrafter"/>
</dbReference>
<comment type="pathway">
    <text evidence="1">Metabolic intermediate biosynthesis; chorismate biosynthesis; chorismate from D-erythrose 4-phosphate and phosphoenolpyruvate: step 4/7.</text>
</comment>
<feature type="domain" description="Shikimate dehydrogenase substrate binding N-terminal" evidence="3">
    <location>
        <begin position="6"/>
        <end position="87"/>
    </location>
</feature>
<dbReference type="InterPro" id="IPR046346">
    <property type="entry name" value="Aminoacid_DH-like_N_sf"/>
</dbReference>
<evidence type="ECO:0000256" key="1">
    <source>
        <dbReference type="ARBA" id="ARBA00004871"/>
    </source>
</evidence>
<dbReference type="InterPro" id="IPR041121">
    <property type="entry name" value="SDH_C"/>
</dbReference>
<gene>
    <name evidence="5" type="ORF">F7O44_02960</name>
</gene>
<dbReference type="PANTHER" id="PTHR21089:SF1">
    <property type="entry name" value="BIFUNCTIONAL 3-DEHYDROQUINATE DEHYDRATASE_SHIKIMATE DEHYDROGENASE, CHLOROPLASTIC"/>
    <property type="match status" value="1"/>
</dbReference>
<feature type="domain" description="SDH C-terminal" evidence="4">
    <location>
        <begin position="241"/>
        <end position="271"/>
    </location>
</feature>
<keyword evidence="6" id="KW-1185">Reference proteome</keyword>
<protein>
    <submittedName>
        <fullName evidence="5">Shikimate dehydrogenase</fullName>
        <ecNumber evidence="5">1.1.1.25</ecNumber>
    </submittedName>
</protein>